<feature type="domain" description="Response regulatory" evidence="3">
    <location>
        <begin position="4"/>
        <end position="119"/>
    </location>
</feature>
<dbReference type="SMART" id="SM00448">
    <property type="entry name" value="REC"/>
    <property type="match status" value="1"/>
</dbReference>
<dbReference type="PROSITE" id="PS50110">
    <property type="entry name" value="RESPONSE_REGULATORY"/>
    <property type="match status" value="1"/>
</dbReference>
<name>A0A5C6FKF0_9BACT</name>
<sequence>MSNKVLLVDDEPNVLKGYQRHLRKSHDIELAIGGAEALEAIASQGPFAVVVSDMQMPEMSGVELLSKVREVSEHTVRIMLTGNADQKTAVDAVNEGNIFRFLNKPCSPEKLAQAIDAGLEQYRLITAEAELLNKTLAGSVRMLTQVLSLVMPQAFGMTQESRRLARAMAETVGDAGPMWQVEMAAMLMRVGCVSLPTNVLNKYLADRALDADEAKLIKETPQLGYKLVSAIPRLQPVADLIQAQNDPPVPSTPVICRILKIVGDYQRFQAATSPFTALDRLANSLLYDSELVKVLANIISAGCQLKDVGIIEMKEGMVLESNVEDLSGRVLIAKGAEIHEAMIQKLALLKRSATGVREPIRVRVVTTVGQAKSLAATSPT</sequence>
<dbReference type="InterPro" id="IPR011006">
    <property type="entry name" value="CheY-like_superfamily"/>
</dbReference>
<evidence type="ECO:0000256" key="2">
    <source>
        <dbReference type="PROSITE-ProRule" id="PRU00169"/>
    </source>
</evidence>
<evidence type="ECO:0000256" key="1">
    <source>
        <dbReference type="ARBA" id="ARBA00022553"/>
    </source>
</evidence>
<keyword evidence="5" id="KW-1185">Reference proteome</keyword>
<dbReference type="OrthoDB" id="9802066at2"/>
<organism evidence="4 5">
    <name type="scientific">Rubripirellula tenax</name>
    <dbReference type="NCBI Taxonomy" id="2528015"/>
    <lineage>
        <taxon>Bacteria</taxon>
        <taxon>Pseudomonadati</taxon>
        <taxon>Planctomycetota</taxon>
        <taxon>Planctomycetia</taxon>
        <taxon>Pirellulales</taxon>
        <taxon>Pirellulaceae</taxon>
        <taxon>Rubripirellula</taxon>
    </lineage>
</organism>
<feature type="modified residue" description="4-aspartylphosphate" evidence="2">
    <location>
        <position position="53"/>
    </location>
</feature>
<dbReference type="Gene3D" id="3.40.50.2300">
    <property type="match status" value="1"/>
</dbReference>
<evidence type="ECO:0000259" key="3">
    <source>
        <dbReference type="PROSITE" id="PS50110"/>
    </source>
</evidence>
<protein>
    <submittedName>
        <fullName evidence="4">Hydrogenase transcriptional regulatory protein hupR1</fullName>
    </submittedName>
</protein>
<comment type="caution">
    <text evidence="4">The sequence shown here is derived from an EMBL/GenBank/DDBJ whole genome shotgun (WGS) entry which is preliminary data.</text>
</comment>
<dbReference type="Gene3D" id="1.10.3210.10">
    <property type="entry name" value="Hypothetical protein af1432"/>
    <property type="match status" value="1"/>
</dbReference>
<dbReference type="Pfam" id="PF00072">
    <property type="entry name" value="Response_reg"/>
    <property type="match status" value="1"/>
</dbReference>
<evidence type="ECO:0000313" key="4">
    <source>
        <dbReference type="EMBL" id="TWU60254.1"/>
    </source>
</evidence>
<dbReference type="InterPro" id="IPR050595">
    <property type="entry name" value="Bact_response_regulator"/>
</dbReference>
<dbReference type="RefSeq" id="WP_146453918.1">
    <property type="nucleotide sequence ID" value="NZ_SJPW01000001.1"/>
</dbReference>
<dbReference type="AlphaFoldDB" id="A0A5C6FKF0"/>
<dbReference type="CDD" id="cd17569">
    <property type="entry name" value="REC_HupR-like"/>
    <property type="match status" value="1"/>
</dbReference>
<accession>A0A5C6FKF0</accession>
<dbReference type="PANTHER" id="PTHR44591">
    <property type="entry name" value="STRESS RESPONSE REGULATOR PROTEIN 1"/>
    <property type="match status" value="1"/>
</dbReference>
<reference evidence="4 5" key="1">
    <citation type="submission" date="2019-02" db="EMBL/GenBank/DDBJ databases">
        <title>Deep-cultivation of Planctomycetes and their phenomic and genomic characterization uncovers novel biology.</title>
        <authorList>
            <person name="Wiegand S."/>
            <person name="Jogler M."/>
            <person name="Boedeker C."/>
            <person name="Pinto D."/>
            <person name="Vollmers J."/>
            <person name="Rivas-Marin E."/>
            <person name="Kohn T."/>
            <person name="Peeters S.H."/>
            <person name="Heuer A."/>
            <person name="Rast P."/>
            <person name="Oberbeckmann S."/>
            <person name="Bunk B."/>
            <person name="Jeske O."/>
            <person name="Meyerdierks A."/>
            <person name="Storesund J.E."/>
            <person name="Kallscheuer N."/>
            <person name="Luecker S."/>
            <person name="Lage O.M."/>
            <person name="Pohl T."/>
            <person name="Merkel B.J."/>
            <person name="Hornburger P."/>
            <person name="Mueller R.-W."/>
            <person name="Bruemmer F."/>
            <person name="Labrenz M."/>
            <person name="Spormann A.M."/>
            <person name="Op Den Camp H."/>
            <person name="Overmann J."/>
            <person name="Amann R."/>
            <person name="Jetten M.S.M."/>
            <person name="Mascher T."/>
            <person name="Medema M.H."/>
            <person name="Devos D.P."/>
            <person name="Kaster A.-K."/>
            <person name="Ovreas L."/>
            <person name="Rohde M."/>
            <person name="Galperin M.Y."/>
            <person name="Jogler C."/>
        </authorList>
    </citation>
    <scope>NUCLEOTIDE SEQUENCE [LARGE SCALE GENOMIC DNA]</scope>
    <source>
        <strain evidence="4 5">Poly51</strain>
    </source>
</reference>
<dbReference type="SUPFAM" id="SSF52172">
    <property type="entry name" value="CheY-like"/>
    <property type="match status" value="1"/>
</dbReference>
<dbReference type="Proteomes" id="UP000318288">
    <property type="component" value="Unassembled WGS sequence"/>
</dbReference>
<dbReference type="InterPro" id="IPR001789">
    <property type="entry name" value="Sig_transdc_resp-reg_receiver"/>
</dbReference>
<dbReference type="GO" id="GO:0000160">
    <property type="term" value="P:phosphorelay signal transduction system"/>
    <property type="evidence" value="ECO:0007669"/>
    <property type="project" value="InterPro"/>
</dbReference>
<dbReference type="PANTHER" id="PTHR44591:SF19">
    <property type="entry name" value="TWO-COMPONENT RESPONSE REGULATOR-RELATED"/>
    <property type="match status" value="1"/>
</dbReference>
<keyword evidence="1 2" id="KW-0597">Phosphoprotein</keyword>
<dbReference type="EMBL" id="SJPW01000001">
    <property type="protein sequence ID" value="TWU60254.1"/>
    <property type="molecule type" value="Genomic_DNA"/>
</dbReference>
<dbReference type="Pfam" id="PF13487">
    <property type="entry name" value="HD_5"/>
    <property type="match status" value="1"/>
</dbReference>
<evidence type="ECO:0000313" key="5">
    <source>
        <dbReference type="Proteomes" id="UP000318288"/>
    </source>
</evidence>
<proteinExistence type="predicted"/>
<gene>
    <name evidence="4" type="primary">hupR1_3</name>
    <name evidence="4" type="ORF">Poly51_05290</name>
</gene>